<organism evidence="2 3">
    <name type="scientific">Geomonas anaerohicana</name>
    <dbReference type="NCBI Taxonomy" id="2798583"/>
    <lineage>
        <taxon>Bacteria</taxon>
        <taxon>Pseudomonadati</taxon>
        <taxon>Thermodesulfobacteriota</taxon>
        <taxon>Desulfuromonadia</taxon>
        <taxon>Geobacterales</taxon>
        <taxon>Geobacteraceae</taxon>
        <taxon>Geomonas</taxon>
    </lineage>
</organism>
<dbReference type="InterPro" id="IPR036869">
    <property type="entry name" value="J_dom_sf"/>
</dbReference>
<dbReference type="Gene3D" id="1.10.287.110">
    <property type="entry name" value="DnaJ domain"/>
    <property type="match status" value="1"/>
</dbReference>
<accession>A0ABS0YAS7</accession>
<evidence type="ECO:0000259" key="1">
    <source>
        <dbReference type="PROSITE" id="PS50076"/>
    </source>
</evidence>
<dbReference type="SMART" id="SM00271">
    <property type="entry name" value="DnaJ"/>
    <property type="match status" value="1"/>
</dbReference>
<sequence length="97" mass="11465">MTYKELQLALAVFGLEERASLRQIKNRHRELVKRHHPDLGAPADSDEMSKVNAAYRVLLDYLADYRFSFSEEEFYEQNPDEQLRRQFFDDPLWGGKG</sequence>
<proteinExistence type="predicted"/>
<dbReference type="Proteomes" id="UP000614714">
    <property type="component" value="Unassembled WGS sequence"/>
</dbReference>
<feature type="domain" description="J" evidence="1">
    <location>
        <begin position="8"/>
        <end position="79"/>
    </location>
</feature>
<keyword evidence="3" id="KW-1185">Reference proteome</keyword>
<evidence type="ECO:0000313" key="2">
    <source>
        <dbReference type="EMBL" id="MBJ6749397.1"/>
    </source>
</evidence>
<protein>
    <submittedName>
        <fullName evidence="2">J domain-containing protein</fullName>
    </submittedName>
</protein>
<dbReference type="EMBL" id="JAEMHL010000002">
    <property type="protein sequence ID" value="MBJ6749397.1"/>
    <property type="molecule type" value="Genomic_DNA"/>
</dbReference>
<dbReference type="SUPFAM" id="SSF46565">
    <property type="entry name" value="Chaperone J-domain"/>
    <property type="match status" value="1"/>
</dbReference>
<dbReference type="RefSeq" id="WP_199387948.1">
    <property type="nucleotide sequence ID" value="NZ_JAEMHL010000002.1"/>
</dbReference>
<dbReference type="CDD" id="cd06257">
    <property type="entry name" value="DnaJ"/>
    <property type="match status" value="1"/>
</dbReference>
<gene>
    <name evidence="2" type="ORF">JFN91_04165</name>
</gene>
<dbReference type="InterPro" id="IPR001623">
    <property type="entry name" value="DnaJ_domain"/>
</dbReference>
<comment type="caution">
    <text evidence="2">The sequence shown here is derived from an EMBL/GenBank/DDBJ whole genome shotgun (WGS) entry which is preliminary data.</text>
</comment>
<name>A0ABS0YAS7_9BACT</name>
<evidence type="ECO:0000313" key="3">
    <source>
        <dbReference type="Proteomes" id="UP000614714"/>
    </source>
</evidence>
<dbReference type="Pfam" id="PF00226">
    <property type="entry name" value="DnaJ"/>
    <property type="match status" value="1"/>
</dbReference>
<dbReference type="PROSITE" id="PS50076">
    <property type="entry name" value="DNAJ_2"/>
    <property type="match status" value="1"/>
</dbReference>
<reference evidence="2 3" key="1">
    <citation type="submission" date="2020-12" db="EMBL/GenBank/DDBJ databases">
        <title>Geomonas sp. Red421, isolated from paddy soil.</title>
        <authorList>
            <person name="Xu Z."/>
            <person name="Zhang Z."/>
            <person name="Masuda Y."/>
            <person name="Itoh H."/>
            <person name="Senoo K."/>
        </authorList>
    </citation>
    <scope>NUCLEOTIDE SEQUENCE [LARGE SCALE GENOMIC DNA]</scope>
    <source>
        <strain evidence="2 3">Red421</strain>
    </source>
</reference>